<organism evidence="2 3">
    <name type="scientific">Flavobacterium aureirubrum</name>
    <dbReference type="NCBI Taxonomy" id="3133147"/>
    <lineage>
        <taxon>Bacteria</taxon>
        <taxon>Pseudomonadati</taxon>
        <taxon>Bacteroidota</taxon>
        <taxon>Flavobacteriia</taxon>
        <taxon>Flavobacteriales</taxon>
        <taxon>Flavobacteriaceae</taxon>
        <taxon>Flavobacterium</taxon>
    </lineage>
</organism>
<dbReference type="EMBL" id="JBCGDO010000036">
    <property type="protein sequence ID" value="MEM0543954.1"/>
    <property type="molecule type" value="Genomic_DNA"/>
</dbReference>
<evidence type="ECO:0000313" key="3">
    <source>
        <dbReference type="Proteomes" id="UP001460072"/>
    </source>
</evidence>
<sequence>MKKIALVAIAFIAFSCSTDEELERTPPLSVLAVAKATPNLSLFVRALEITDLSATFDQSGNYTVFVPDNAAFLDLLSTLGEPNLEALDETLLSNVLKYHVLTTRVLSTDLSNGVSPATLFGQNITVNIDTTADEVTITDGNTLTSDATVIARDINCSNGVIHRIDAVMLPNLGN</sequence>
<dbReference type="Pfam" id="PF02469">
    <property type="entry name" value="Fasciclin"/>
    <property type="match status" value="1"/>
</dbReference>
<protein>
    <submittedName>
        <fullName evidence="2">Fasciclin domain-containing protein</fullName>
    </submittedName>
</protein>
<dbReference type="Gene3D" id="2.30.180.10">
    <property type="entry name" value="FAS1 domain"/>
    <property type="match status" value="1"/>
</dbReference>
<dbReference type="SUPFAM" id="SSF82153">
    <property type="entry name" value="FAS1 domain"/>
    <property type="match status" value="1"/>
</dbReference>
<evidence type="ECO:0000313" key="2">
    <source>
        <dbReference type="EMBL" id="MEM0543954.1"/>
    </source>
</evidence>
<dbReference type="InterPro" id="IPR000782">
    <property type="entry name" value="FAS1_domain"/>
</dbReference>
<gene>
    <name evidence="2" type="ORF">WFZ85_15210</name>
</gene>
<keyword evidence="3" id="KW-1185">Reference proteome</keyword>
<comment type="caution">
    <text evidence="2">The sequence shown here is derived from an EMBL/GenBank/DDBJ whole genome shotgun (WGS) entry which is preliminary data.</text>
</comment>
<dbReference type="RefSeq" id="WP_342697121.1">
    <property type="nucleotide sequence ID" value="NZ_JBCGDO010000036.1"/>
</dbReference>
<dbReference type="InterPro" id="IPR050904">
    <property type="entry name" value="Adhesion/Biosynth-related"/>
</dbReference>
<evidence type="ECO:0000259" key="1">
    <source>
        <dbReference type="PROSITE" id="PS50213"/>
    </source>
</evidence>
<dbReference type="PROSITE" id="PS50213">
    <property type="entry name" value="FAS1"/>
    <property type="match status" value="1"/>
</dbReference>
<feature type="domain" description="FAS1" evidence="1">
    <location>
        <begin position="27"/>
        <end position="168"/>
    </location>
</feature>
<dbReference type="PANTHER" id="PTHR10900">
    <property type="entry name" value="PERIOSTIN-RELATED"/>
    <property type="match status" value="1"/>
</dbReference>
<dbReference type="PANTHER" id="PTHR10900:SF77">
    <property type="entry name" value="FI19380P1"/>
    <property type="match status" value="1"/>
</dbReference>
<dbReference type="SMART" id="SM00554">
    <property type="entry name" value="FAS1"/>
    <property type="match status" value="1"/>
</dbReference>
<dbReference type="Proteomes" id="UP001460072">
    <property type="component" value="Unassembled WGS sequence"/>
</dbReference>
<accession>A0ABU9N8E5</accession>
<reference evidence="2 3" key="1">
    <citation type="submission" date="2024-03" db="EMBL/GenBank/DDBJ databases">
        <title>Two novel species of the genus Flavobacterium exhibiting potentially degradation of complex polysaccharides.</title>
        <authorList>
            <person name="Lian X."/>
        </authorList>
    </citation>
    <scope>NUCLEOTIDE SEQUENCE [LARGE SCALE GENOMIC DNA]</scope>
    <source>
        <strain evidence="3">j3</strain>
    </source>
</reference>
<dbReference type="PROSITE" id="PS51257">
    <property type="entry name" value="PROKAR_LIPOPROTEIN"/>
    <property type="match status" value="1"/>
</dbReference>
<dbReference type="InterPro" id="IPR036378">
    <property type="entry name" value="FAS1_dom_sf"/>
</dbReference>
<proteinExistence type="predicted"/>
<name>A0ABU9N8E5_9FLAO</name>